<accession>A0A916S9C8</accession>
<keyword evidence="2" id="KW-1185">Reference proteome</keyword>
<organism evidence="1 2">
    <name type="scientific">Ornithinibacillus halotolerans</name>
    <dbReference type="NCBI Taxonomy" id="1274357"/>
    <lineage>
        <taxon>Bacteria</taxon>
        <taxon>Bacillati</taxon>
        <taxon>Bacillota</taxon>
        <taxon>Bacilli</taxon>
        <taxon>Bacillales</taxon>
        <taxon>Bacillaceae</taxon>
        <taxon>Ornithinibacillus</taxon>
    </lineage>
</organism>
<comment type="caution">
    <text evidence="1">The sequence shown here is derived from an EMBL/GenBank/DDBJ whole genome shotgun (WGS) entry which is preliminary data.</text>
</comment>
<dbReference type="AlphaFoldDB" id="A0A916S9C8"/>
<evidence type="ECO:0000313" key="2">
    <source>
        <dbReference type="Proteomes" id="UP000613512"/>
    </source>
</evidence>
<reference evidence="1" key="2">
    <citation type="submission" date="2020-09" db="EMBL/GenBank/DDBJ databases">
        <authorList>
            <person name="Sun Q."/>
            <person name="Zhou Y."/>
        </authorList>
    </citation>
    <scope>NUCLEOTIDE SEQUENCE</scope>
    <source>
        <strain evidence="1">CGMCC 1.12408</strain>
    </source>
</reference>
<dbReference type="Proteomes" id="UP000613512">
    <property type="component" value="Unassembled WGS sequence"/>
</dbReference>
<reference evidence="1" key="1">
    <citation type="journal article" date="2014" name="Int. J. Syst. Evol. Microbiol.">
        <title>Complete genome sequence of Corynebacterium casei LMG S-19264T (=DSM 44701T), isolated from a smear-ripened cheese.</title>
        <authorList>
            <consortium name="US DOE Joint Genome Institute (JGI-PGF)"/>
            <person name="Walter F."/>
            <person name="Albersmeier A."/>
            <person name="Kalinowski J."/>
            <person name="Ruckert C."/>
        </authorList>
    </citation>
    <scope>NUCLEOTIDE SEQUENCE</scope>
    <source>
        <strain evidence="1">CGMCC 1.12408</strain>
    </source>
</reference>
<dbReference type="RefSeq" id="WP_188385735.1">
    <property type="nucleotide sequence ID" value="NZ_BMEY01000020.1"/>
</dbReference>
<protein>
    <submittedName>
        <fullName evidence="1">Uncharacterized protein</fullName>
    </submittedName>
</protein>
<proteinExistence type="predicted"/>
<name>A0A916S9C8_9BACI</name>
<sequence>MDKLNKQKEIPLTFWYNGVIETTLTAKKGGISMLKEKDNQLSIYSILYNKIPIVVLADDKLRMGNDASK</sequence>
<evidence type="ECO:0000313" key="1">
    <source>
        <dbReference type="EMBL" id="GGA87191.1"/>
    </source>
</evidence>
<gene>
    <name evidence="1" type="ORF">GCM10008025_32550</name>
</gene>
<dbReference type="EMBL" id="BMEY01000020">
    <property type="protein sequence ID" value="GGA87191.1"/>
    <property type="molecule type" value="Genomic_DNA"/>
</dbReference>